<evidence type="ECO:0000313" key="1">
    <source>
        <dbReference type="EMBL" id="QPP06034.1"/>
    </source>
</evidence>
<dbReference type="RefSeq" id="WP_197349577.1">
    <property type="nucleotide sequence ID" value="NZ_CP048882.1"/>
</dbReference>
<dbReference type="KEGG" id="sbat:G4Z16_06050"/>
<dbReference type="AlphaFoldDB" id="A0A7T1T447"/>
<name>A0A7T1T447_9ACTN</name>
<proteinExistence type="predicted"/>
<dbReference type="EMBL" id="CP048882">
    <property type="protein sequence ID" value="QPP06034.1"/>
    <property type="molecule type" value="Genomic_DNA"/>
</dbReference>
<protein>
    <submittedName>
        <fullName evidence="1">Uncharacterized protein</fullName>
    </submittedName>
</protein>
<sequence>MSGSRSHERPGVGPSMLWAQAADYGRSEDRLIDPAPLARLVEAWSRSGGEPLEVIAREMVQDANEGPVHLVRLIAAMESSARATGGTLSRVTDTPAVTDICGGVLQHLIEVLRASGLRAATTAAGHLDNESRLLAVKALQTFWQAPYRALCEPLHDVHVLQTSRTLWRS</sequence>
<keyword evidence="2" id="KW-1185">Reference proteome</keyword>
<accession>A0A7T1T447</accession>
<reference evidence="2" key="1">
    <citation type="submission" date="2020-02" db="EMBL/GenBank/DDBJ databases">
        <title>Streptomyces sp. ASO4wet.</title>
        <authorList>
            <person name="Risdian C."/>
            <person name="Landwehr W."/>
            <person name="Schupp P."/>
            <person name="Wink J."/>
        </authorList>
    </citation>
    <scope>NUCLEOTIDE SEQUENCE [LARGE SCALE GENOMIC DNA]</scope>
    <source>
        <strain evidence="2">ASO4wet</strain>
    </source>
</reference>
<organism evidence="1 2">
    <name type="scientific">Streptomyces bathyalis</name>
    <dbReference type="NCBI Taxonomy" id="2710756"/>
    <lineage>
        <taxon>Bacteria</taxon>
        <taxon>Bacillati</taxon>
        <taxon>Actinomycetota</taxon>
        <taxon>Actinomycetes</taxon>
        <taxon>Kitasatosporales</taxon>
        <taxon>Streptomycetaceae</taxon>
        <taxon>Streptomyces</taxon>
    </lineage>
</organism>
<gene>
    <name evidence="1" type="ORF">G4Z16_06050</name>
</gene>
<evidence type="ECO:0000313" key="2">
    <source>
        <dbReference type="Proteomes" id="UP000595046"/>
    </source>
</evidence>
<dbReference type="Proteomes" id="UP000595046">
    <property type="component" value="Chromosome"/>
</dbReference>